<name>A0A1D8JF87_9BACL</name>
<dbReference type="AlphaFoldDB" id="A0A1D8JF87"/>
<dbReference type="Pfam" id="PF23728">
    <property type="entry name" value="Tubby_C_like"/>
    <property type="match status" value="1"/>
</dbReference>
<evidence type="ECO:0000313" key="3">
    <source>
        <dbReference type="Proteomes" id="UP000185746"/>
    </source>
</evidence>
<sequence>MEYFTVLPMSNYSGKQIEIIDANSVRVGFIQRTYKSFWDKLLHYSPLTISFLETVNIDGGNHDTYLKIREQSFKSNLLKLKWDIFLKDTVQENQFLLEDKTKISTNPRLVYHKNNKEYVFRKDPFNRTCKISLHDDICATITVEKKIPLSLKTVVKTSDLTIVELLGIYYVMSLVY</sequence>
<dbReference type="EMBL" id="CP017560">
    <property type="protein sequence ID" value="AOV07365.1"/>
    <property type="molecule type" value="Genomic_DNA"/>
</dbReference>
<keyword evidence="3" id="KW-1185">Reference proteome</keyword>
<dbReference type="InterPro" id="IPR056944">
    <property type="entry name" value="Tubby_C-like"/>
</dbReference>
<dbReference type="RefSeq" id="WP_075527497.1">
    <property type="nucleotide sequence ID" value="NZ_CP017560.1"/>
</dbReference>
<evidence type="ECO:0000259" key="1">
    <source>
        <dbReference type="Pfam" id="PF23728"/>
    </source>
</evidence>
<protein>
    <recommendedName>
        <fullName evidence="1">Tubby C-terminal domain-containing protein</fullName>
    </recommendedName>
</protein>
<reference evidence="2 3" key="1">
    <citation type="submission" date="2016-09" db="EMBL/GenBank/DDBJ databases">
        <title>Complete genome sequence of the Lysinibacillus sphaericus LMG 22257, a specie of Bacillus with ureolytic activity that can effectively biodeposit calcium carbonate.</title>
        <authorList>
            <person name="Yan W."/>
        </authorList>
    </citation>
    <scope>NUCLEOTIDE SEQUENCE [LARGE SCALE GENOMIC DNA]</scope>
    <source>
        <strain evidence="2 3">LMG 22257</strain>
    </source>
</reference>
<dbReference type="Proteomes" id="UP000185746">
    <property type="component" value="Chromosome"/>
</dbReference>
<accession>A0A1D8JF87</accession>
<proteinExistence type="predicted"/>
<gene>
    <name evidence="2" type="ORF">BI350_07315</name>
</gene>
<organism evidence="2 3">
    <name type="scientific">Sporosarcina ureilytica</name>
    <dbReference type="NCBI Taxonomy" id="298596"/>
    <lineage>
        <taxon>Bacteria</taxon>
        <taxon>Bacillati</taxon>
        <taxon>Bacillota</taxon>
        <taxon>Bacilli</taxon>
        <taxon>Bacillales</taxon>
        <taxon>Caryophanaceae</taxon>
        <taxon>Sporosarcina</taxon>
    </lineage>
</organism>
<evidence type="ECO:0000313" key="2">
    <source>
        <dbReference type="EMBL" id="AOV07365.1"/>
    </source>
</evidence>
<dbReference type="KEGG" id="surl:BI350_07315"/>
<feature type="domain" description="Tubby C-terminal" evidence="1">
    <location>
        <begin position="3"/>
        <end position="176"/>
    </location>
</feature>